<evidence type="ECO:0000313" key="1">
    <source>
        <dbReference type="EMBL" id="MBA0789833.1"/>
    </source>
</evidence>
<sequence length="32" mass="3449">MGIVQSHGTLVSLNSKGKKGLLPTRCIVQKVR</sequence>
<reference evidence="1 2" key="1">
    <citation type="journal article" date="2019" name="Genome Biol. Evol.">
        <title>Insights into the evolution of the New World diploid cottons (Gossypium, subgenus Houzingenia) based on genome sequencing.</title>
        <authorList>
            <person name="Grover C.E."/>
            <person name="Arick M.A. 2nd"/>
            <person name="Thrash A."/>
            <person name="Conover J.L."/>
            <person name="Sanders W.S."/>
            <person name="Peterson D.G."/>
            <person name="Frelichowski J.E."/>
            <person name="Scheffler J.A."/>
            <person name="Scheffler B.E."/>
            <person name="Wendel J.F."/>
        </authorList>
    </citation>
    <scope>NUCLEOTIDE SEQUENCE [LARGE SCALE GENOMIC DNA]</scope>
    <source>
        <strain evidence="1">0</strain>
        <tissue evidence="1">Leaf</tissue>
    </source>
</reference>
<evidence type="ECO:0000313" key="2">
    <source>
        <dbReference type="Proteomes" id="UP000593560"/>
    </source>
</evidence>
<name>A0A7J9FX34_9ROSI</name>
<dbReference type="Proteomes" id="UP000593560">
    <property type="component" value="Unassembled WGS sequence"/>
</dbReference>
<dbReference type="EMBL" id="JABFAD010000001">
    <property type="protein sequence ID" value="MBA0789833.1"/>
    <property type="molecule type" value="Genomic_DNA"/>
</dbReference>
<dbReference type="AlphaFoldDB" id="A0A7J9FX34"/>
<protein>
    <submittedName>
        <fullName evidence="1">Uncharacterized protein</fullName>
    </submittedName>
</protein>
<accession>A0A7J9FX34</accession>
<gene>
    <name evidence="1" type="ORF">Gohar_014518</name>
</gene>
<keyword evidence="2" id="KW-1185">Reference proteome</keyword>
<proteinExistence type="predicted"/>
<comment type="caution">
    <text evidence="1">The sequence shown here is derived from an EMBL/GenBank/DDBJ whole genome shotgun (WGS) entry which is preliminary data.</text>
</comment>
<organism evidence="1 2">
    <name type="scientific">Gossypium harknessii</name>
    <dbReference type="NCBI Taxonomy" id="34285"/>
    <lineage>
        <taxon>Eukaryota</taxon>
        <taxon>Viridiplantae</taxon>
        <taxon>Streptophyta</taxon>
        <taxon>Embryophyta</taxon>
        <taxon>Tracheophyta</taxon>
        <taxon>Spermatophyta</taxon>
        <taxon>Magnoliopsida</taxon>
        <taxon>eudicotyledons</taxon>
        <taxon>Gunneridae</taxon>
        <taxon>Pentapetalae</taxon>
        <taxon>rosids</taxon>
        <taxon>malvids</taxon>
        <taxon>Malvales</taxon>
        <taxon>Malvaceae</taxon>
        <taxon>Malvoideae</taxon>
        <taxon>Gossypium</taxon>
    </lineage>
</organism>